<keyword evidence="6" id="KW-1015">Disulfide bond</keyword>
<dbReference type="InterPro" id="IPR001400">
    <property type="entry name" value="Somatotropin/Prolactin"/>
</dbReference>
<dbReference type="PANTHER" id="PTHR11417">
    <property type="entry name" value="SOMATOTROPIN,PROLACTIN"/>
    <property type="match status" value="1"/>
</dbReference>
<dbReference type="GO" id="GO:0046872">
    <property type="term" value="F:metal ion binding"/>
    <property type="evidence" value="ECO:0007669"/>
    <property type="project" value="UniProtKB-KW"/>
</dbReference>
<dbReference type="Pfam" id="PF00103">
    <property type="entry name" value="Hormone_1"/>
    <property type="match status" value="1"/>
</dbReference>
<dbReference type="Bgee" id="ENSMMUG00000039847">
    <property type="expression patterns" value="Expressed in adipose tissue and 4 other cell types or tissues"/>
</dbReference>
<evidence type="ECO:0000313" key="11">
    <source>
        <dbReference type="Ensembl" id="ENSMMUP00000000777.4"/>
    </source>
</evidence>
<dbReference type="InterPro" id="IPR034975">
    <property type="entry name" value="Somatotropin"/>
</dbReference>
<comment type="similarity">
    <text evidence="2 9">Belongs to the somatotropin/prolactin family.</text>
</comment>
<dbReference type="GeneTree" id="ENSGT00950000182818"/>
<dbReference type="GO" id="GO:0005131">
    <property type="term" value="F:growth hormone receptor binding"/>
    <property type="evidence" value="ECO:0007669"/>
    <property type="project" value="InterPro"/>
</dbReference>
<keyword evidence="12" id="KW-1185">Reference proteome</keyword>
<feature type="binding site" evidence="8">
    <location>
        <position position="61"/>
    </location>
    <ligand>
        <name>Zn(2+)</name>
        <dbReference type="ChEBI" id="CHEBI:29105"/>
    </ligand>
</feature>
<dbReference type="GO" id="GO:0005737">
    <property type="term" value="C:cytoplasm"/>
    <property type="evidence" value="ECO:0007669"/>
    <property type="project" value="UniProtKB-ARBA"/>
</dbReference>
<evidence type="ECO:0000256" key="5">
    <source>
        <dbReference type="ARBA" id="ARBA00022729"/>
    </source>
</evidence>
<gene>
    <name evidence="11" type="primary">LOC735307</name>
</gene>
<keyword evidence="8" id="KW-0479">Metal-binding</keyword>
<keyword evidence="5 10" id="KW-0732">Signal</keyword>
<dbReference type="VEuPathDB" id="HostDB:ENSMMUG00000039847"/>
<dbReference type="GO" id="GO:0005179">
    <property type="term" value="F:hormone activity"/>
    <property type="evidence" value="ECO:0007669"/>
    <property type="project" value="UniProtKB-KW"/>
</dbReference>
<comment type="subcellular location">
    <subcellularLocation>
        <location evidence="1 9">Secreted</location>
    </subcellularLocation>
</comment>
<keyword evidence="4 9" id="KW-0372">Hormone</keyword>
<evidence type="ECO:0000256" key="4">
    <source>
        <dbReference type="ARBA" id="ARBA00022702"/>
    </source>
</evidence>
<evidence type="ECO:0000256" key="10">
    <source>
        <dbReference type="SAM" id="SignalP"/>
    </source>
</evidence>
<comment type="function">
    <text evidence="7">Plays an important role in growth control. Its major role in stimulating body growth is to stimulate the liver and other tissues to secrete IGF1. It stimulates both the differentiation and proliferation of myoblasts. It also stimulates amino acid uptake and protein synthesis in muscle and other tissues.</text>
</comment>
<dbReference type="HOGENOM" id="CLU_088274_2_1_1"/>
<dbReference type="GO" id="GO:0012505">
    <property type="term" value="C:endomembrane system"/>
    <property type="evidence" value="ECO:0007669"/>
    <property type="project" value="UniProtKB-ARBA"/>
</dbReference>
<evidence type="ECO:0000256" key="1">
    <source>
        <dbReference type="ARBA" id="ARBA00004613"/>
    </source>
</evidence>
<dbReference type="InterPro" id="IPR018116">
    <property type="entry name" value="Somatotropin_CS"/>
</dbReference>
<protein>
    <submittedName>
        <fullName evidence="11">Growth hormone variant</fullName>
    </submittedName>
</protein>
<evidence type="ECO:0000256" key="8">
    <source>
        <dbReference type="PIRSR" id="PIRSR601400-1"/>
    </source>
</evidence>
<dbReference type="SMR" id="F6ZQP2"/>
<dbReference type="PANTHER" id="PTHR11417:SF2">
    <property type="entry name" value="SOMATOTROPIN"/>
    <property type="match status" value="1"/>
</dbReference>
<dbReference type="Gene3D" id="1.20.1250.10">
    <property type="match status" value="1"/>
</dbReference>
<dbReference type="CDD" id="cd10285">
    <property type="entry name" value="somatotropin_like"/>
    <property type="match status" value="1"/>
</dbReference>
<feature type="chain" id="PRO_5023862980" evidence="10">
    <location>
        <begin position="42"/>
        <end position="234"/>
    </location>
</feature>
<evidence type="ECO:0000256" key="2">
    <source>
        <dbReference type="ARBA" id="ARBA00008474"/>
    </source>
</evidence>
<evidence type="ECO:0000313" key="12">
    <source>
        <dbReference type="Proteomes" id="UP000006718"/>
    </source>
</evidence>
<dbReference type="ExpressionAtlas" id="F6ZQP2">
    <property type="expression patterns" value="baseline"/>
</dbReference>
<evidence type="ECO:0000256" key="3">
    <source>
        <dbReference type="ARBA" id="ARBA00022525"/>
    </source>
</evidence>
<name>F6ZQP2_MACMU</name>
<dbReference type="Proteomes" id="UP000006718">
    <property type="component" value="Chromosome 16"/>
</dbReference>
<dbReference type="PROSITE" id="PS00338">
    <property type="entry name" value="SOMATOTROPIN_2"/>
    <property type="match status" value="1"/>
</dbReference>
<keyword evidence="3" id="KW-0964">Secreted</keyword>
<reference evidence="11" key="2">
    <citation type="submission" date="2019-01" db="EMBL/GenBank/DDBJ databases">
        <authorList>
            <person name="Graves T."/>
            <person name="Eichler E.E."/>
            <person name="Wilson R.K."/>
        </authorList>
    </citation>
    <scope>NUCLEOTIDE SEQUENCE [LARGE SCALE GENOMIC DNA]</scope>
    <source>
        <strain evidence="11">17573</strain>
    </source>
</reference>
<evidence type="ECO:0000256" key="6">
    <source>
        <dbReference type="ARBA" id="ARBA00023157"/>
    </source>
</evidence>
<proteinExistence type="inferred from homology"/>
<reference evidence="11" key="3">
    <citation type="submission" date="2025-08" db="UniProtKB">
        <authorList>
            <consortium name="Ensembl"/>
        </authorList>
    </citation>
    <scope>IDENTIFICATION</scope>
    <source>
        <strain evidence="11">17573</strain>
    </source>
</reference>
<dbReference type="STRING" id="9544.ENSMMUP00000000777"/>
<accession>F6ZQP2</accession>
<reference evidence="11" key="4">
    <citation type="submission" date="2025-09" db="UniProtKB">
        <authorList>
            <consortium name="Ensembl"/>
        </authorList>
    </citation>
    <scope>IDENTIFICATION</scope>
    <source>
        <strain evidence="11">17573</strain>
    </source>
</reference>
<keyword evidence="8" id="KW-0862">Zinc</keyword>
<dbReference type="GO" id="GO:0005615">
    <property type="term" value="C:extracellular space"/>
    <property type="evidence" value="ECO:0007669"/>
    <property type="project" value="InterPro"/>
</dbReference>
<feature type="binding site" evidence="8">
    <location>
        <position position="217"/>
    </location>
    <ligand>
        <name>Zn(2+)</name>
        <dbReference type="ChEBI" id="CHEBI:29105"/>
    </ligand>
</feature>
<dbReference type="SUPFAM" id="SSF47266">
    <property type="entry name" value="4-helical cytokines"/>
    <property type="match status" value="1"/>
</dbReference>
<dbReference type="AlphaFoldDB" id="F6ZQP2"/>
<evidence type="ECO:0000256" key="9">
    <source>
        <dbReference type="RuleBase" id="RU003618"/>
    </source>
</evidence>
<organism evidence="11 12">
    <name type="scientific">Macaca mulatta</name>
    <name type="common">Rhesus macaque</name>
    <dbReference type="NCBI Taxonomy" id="9544"/>
    <lineage>
        <taxon>Eukaryota</taxon>
        <taxon>Metazoa</taxon>
        <taxon>Chordata</taxon>
        <taxon>Craniata</taxon>
        <taxon>Vertebrata</taxon>
        <taxon>Euteleostomi</taxon>
        <taxon>Mammalia</taxon>
        <taxon>Eutheria</taxon>
        <taxon>Euarchontoglires</taxon>
        <taxon>Primates</taxon>
        <taxon>Haplorrhini</taxon>
        <taxon>Catarrhini</taxon>
        <taxon>Cercopithecidae</taxon>
        <taxon>Cercopithecinae</taxon>
        <taxon>Macaca</taxon>
    </lineage>
</organism>
<evidence type="ECO:0000256" key="7">
    <source>
        <dbReference type="ARBA" id="ARBA00049615"/>
    </source>
</evidence>
<sequence length="234" mass="26958">MFLHWPLALWLPPLPSGFSPGSRTSLLLVFALLCLPWLQEAGRVPSVPLSRLFDHAMIQAHRLHQLAFDTYQEFEEAYIPKEKKHSLMENPQASFCFADSIPTPSNLEETQQKSNLELLRISLLLIQSWLEPVQFLSSVFANNLLHHTSDSDVHDLLKDLEEGIETLMWRLEDGIPRTGHIFKQTYSKFDAHSQNDDSLLKNYGLLHCFRKDMDMVETFLRMVQCRTVEGSCGF</sequence>
<reference evidence="12" key="1">
    <citation type="journal article" date="2007" name="Science">
        <title>Evolutionary and biomedical insights from the rhesus macaque genome.</title>
        <authorList>
            <person name="Gibbs R.A."/>
            <person name="Rogers J."/>
            <person name="Katze M.G."/>
            <person name="Bumgarner R."/>
            <person name="Weinstock G.M."/>
            <person name="Mardis E.R."/>
            <person name="Remington K.A."/>
            <person name="Strausberg R.L."/>
            <person name="Venter J.C."/>
            <person name="Wilson R.K."/>
            <person name="Batzer M.A."/>
            <person name="Bustamante C.D."/>
            <person name="Eichler E.E."/>
            <person name="Hahn M.W."/>
            <person name="Hardison R.C."/>
            <person name="Makova K.D."/>
            <person name="Miller W."/>
            <person name="Milosavljevic A."/>
            <person name="Palermo R.E."/>
            <person name="Siepel A."/>
            <person name="Sikela J.M."/>
            <person name="Attaway T."/>
            <person name="Bell S."/>
            <person name="Bernard K.E."/>
            <person name="Buhay C.J."/>
            <person name="Chandrabose M.N."/>
            <person name="Dao M."/>
            <person name="Davis C."/>
            <person name="Delehaunty K.D."/>
            <person name="Ding Y."/>
            <person name="Dinh H.H."/>
            <person name="Dugan-Rocha S."/>
            <person name="Fulton L.A."/>
            <person name="Gabisi R.A."/>
            <person name="Garner T.T."/>
            <person name="Godfrey J."/>
            <person name="Hawes A.C."/>
            <person name="Hernandez J."/>
            <person name="Hines S."/>
            <person name="Holder M."/>
            <person name="Hume J."/>
            <person name="Jhangiani S.N."/>
            <person name="Joshi V."/>
            <person name="Khan Z.M."/>
            <person name="Kirkness E.F."/>
            <person name="Cree A."/>
            <person name="Fowler R.G."/>
            <person name="Lee S."/>
            <person name="Lewis L.R."/>
            <person name="Li Z."/>
            <person name="Liu Y.-S."/>
            <person name="Moore S.M."/>
            <person name="Muzny D."/>
            <person name="Nazareth L.V."/>
            <person name="Ngo D.N."/>
            <person name="Okwuonu G.O."/>
            <person name="Pai G."/>
            <person name="Parker D."/>
            <person name="Paul H.A."/>
            <person name="Pfannkoch C."/>
            <person name="Pohl C.S."/>
            <person name="Rogers Y.-H.C."/>
            <person name="Ruiz S.J."/>
            <person name="Sabo A."/>
            <person name="Santibanez J."/>
            <person name="Schneider B.W."/>
            <person name="Smith S.M."/>
            <person name="Sodergren E."/>
            <person name="Svatek A.F."/>
            <person name="Utterback T.R."/>
            <person name="Vattathil S."/>
            <person name="Warren W."/>
            <person name="White C.S."/>
            <person name="Chinwalla A.T."/>
            <person name="Feng Y."/>
            <person name="Halpern A.L."/>
            <person name="Hillier L.W."/>
            <person name="Huang X."/>
            <person name="Minx P."/>
            <person name="Nelson J.O."/>
            <person name="Pepin K.H."/>
            <person name="Qin X."/>
            <person name="Sutton G.G."/>
            <person name="Venter E."/>
            <person name="Walenz B.P."/>
            <person name="Wallis J.W."/>
            <person name="Worley K.C."/>
            <person name="Yang S.-P."/>
            <person name="Jones S.M."/>
            <person name="Marra M.A."/>
            <person name="Rocchi M."/>
            <person name="Schein J.E."/>
            <person name="Baertsch R."/>
            <person name="Clarke L."/>
            <person name="Csuros M."/>
            <person name="Glasscock J."/>
            <person name="Harris R.A."/>
            <person name="Havlak P."/>
            <person name="Jackson A.R."/>
            <person name="Jiang H."/>
            <person name="Liu Y."/>
            <person name="Messina D.N."/>
            <person name="Shen Y."/>
            <person name="Song H.X.-Z."/>
            <person name="Wylie T."/>
            <person name="Zhang L."/>
            <person name="Birney E."/>
            <person name="Han K."/>
            <person name="Konkel M.K."/>
            <person name="Lee J."/>
            <person name="Smit A.F.A."/>
            <person name="Ullmer B."/>
            <person name="Wang H."/>
            <person name="Xing J."/>
            <person name="Burhans R."/>
            <person name="Cheng Z."/>
            <person name="Karro J.E."/>
            <person name="Ma J."/>
            <person name="Raney B."/>
            <person name="She X."/>
            <person name="Cox M.J."/>
            <person name="Demuth J.P."/>
            <person name="Dumas L.J."/>
            <person name="Han S.-G."/>
            <person name="Hopkins J."/>
            <person name="Karimpour-Fard A."/>
            <person name="Kim Y.H."/>
            <person name="Pollack J.R."/>
            <person name="Vinar T."/>
            <person name="Addo-Quaye C."/>
            <person name="Degenhardt J."/>
            <person name="Denby A."/>
            <person name="Hubisz M.J."/>
            <person name="Indap A."/>
            <person name="Kosiol C."/>
            <person name="Lahn B.T."/>
            <person name="Lawson H.A."/>
            <person name="Marklein A."/>
            <person name="Nielsen R."/>
            <person name="Vallender E.J."/>
            <person name="Clark A.G."/>
            <person name="Ferguson B."/>
            <person name="Hernandez R.D."/>
            <person name="Hirani K."/>
            <person name="Kehrer-Sawatzki H."/>
            <person name="Kolb J."/>
            <person name="Patil S."/>
            <person name="Pu L.-L."/>
            <person name="Ren Y."/>
            <person name="Smith D.G."/>
            <person name="Wheeler D.A."/>
            <person name="Schenck I."/>
            <person name="Ball E.V."/>
            <person name="Chen R."/>
            <person name="Cooper D.N."/>
            <person name="Giardine B."/>
            <person name="Hsu F."/>
            <person name="Kent W.J."/>
            <person name="Lesk A."/>
            <person name="Nelson D.L."/>
            <person name="O'brien W.E."/>
            <person name="Pruefer K."/>
            <person name="Stenson P.D."/>
            <person name="Wallace J.C."/>
            <person name="Ke H."/>
            <person name="Liu X.-M."/>
            <person name="Wang P."/>
            <person name="Xiang A.P."/>
            <person name="Yang F."/>
            <person name="Barber G.P."/>
            <person name="Haussler D."/>
            <person name="Karolchik D."/>
            <person name="Kern A.D."/>
            <person name="Kuhn R.M."/>
            <person name="Smith K.E."/>
            <person name="Zwieg A.S."/>
        </authorList>
    </citation>
    <scope>NUCLEOTIDE SEQUENCE [LARGE SCALE GENOMIC DNA]</scope>
    <source>
        <strain evidence="12">17573</strain>
    </source>
</reference>
<feature type="signal peptide" evidence="10">
    <location>
        <begin position="1"/>
        <end position="41"/>
    </location>
</feature>
<dbReference type="PRINTS" id="PR00836">
    <property type="entry name" value="SOMATOTROPIN"/>
</dbReference>
<dbReference type="InterPro" id="IPR009079">
    <property type="entry name" value="4_helix_cytokine-like_core"/>
</dbReference>
<dbReference type="Ensembl" id="ENSMMUT00000000838.4">
    <property type="protein sequence ID" value="ENSMMUP00000000777.4"/>
    <property type="gene ID" value="ENSMMUG00000039847.2"/>
</dbReference>
<dbReference type="FunFam" id="1.20.1250.10:FF:000012">
    <property type="entry name" value="Growth hormone 1"/>
    <property type="match status" value="1"/>
</dbReference>